<keyword evidence="1" id="KW-1133">Transmembrane helix</keyword>
<dbReference type="STRING" id="7176.B0X1J3"/>
<protein>
    <recommendedName>
        <fullName evidence="4">ENTH domain-containing protein</fullName>
    </recommendedName>
</protein>
<dbReference type="GO" id="GO:0005768">
    <property type="term" value="C:endosome"/>
    <property type="evidence" value="ECO:0007669"/>
    <property type="project" value="TreeGrafter"/>
</dbReference>
<gene>
    <name evidence="6" type="primary">6046294</name>
    <name evidence="5" type="ORF">CpipJ_CPIJ012987</name>
</gene>
<evidence type="ECO:0000256" key="1">
    <source>
        <dbReference type="PROSITE-ProRule" id="PRU00243"/>
    </source>
</evidence>
<feature type="compositionally biased region" description="Gly residues" evidence="2">
    <location>
        <begin position="666"/>
        <end position="684"/>
    </location>
</feature>
<keyword evidence="7" id="KW-1185">Reference proteome</keyword>
<feature type="chain" id="PRO_5014567096" description="ENTH domain-containing protein" evidence="3">
    <location>
        <begin position="23"/>
        <end position="732"/>
    </location>
</feature>
<dbReference type="InterPro" id="IPR013809">
    <property type="entry name" value="ENTH"/>
</dbReference>
<dbReference type="EMBL" id="DS232261">
    <property type="protein sequence ID" value="EDS38642.1"/>
    <property type="molecule type" value="Genomic_DNA"/>
</dbReference>
<dbReference type="eggNOG" id="KOG2057">
    <property type="taxonomic scope" value="Eukaryota"/>
</dbReference>
<reference evidence="6" key="2">
    <citation type="submission" date="2021-02" db="UniProtKB">
        <authorList>
            <consortium name="EnsemblMetazoa"/>
        </authorList>
    </citation>
    <scope>IDENTIFICATION</scope>
    <source>
        <strain evidence="6">JHB</strain>
    </source>
</reference>
<comment type="caution">
    <text evidence="1">Lacks conserved residue(s) required for the propagation of feature annotation.</text>
</comment>
<dbReference type="VEuPathDB" id="VectorBase:CPIJ012987"/>
<dbReference type="PANTHER" id="PTHR12276">
    <property type="entry name" value="EPSIN/ENT-RELATED"/>
    <property type="match status" value="1"/>
</dbReference>
<dbReference type="GO" id="GO:0030125">
    <property type="term" value="C:clathrin vesicle coat"/>
    <property type="evidence" value="ECO:0007669"/>
    <property type="project" value="TreeGrafter"/>
</dbReference>
<accession>B0X1J3</accession>
<evidence type="ECO:0000313" key="5">
    <source>
        <dbReference type="EMBL" id="EDS38642.1"/>
    </source>
</evidence>
<dbReference type="PANTHER" id="PTHR12276:SF45">
    <property type="entry name" value="CLATHRIN INTERACTOR 1"/>
    <property type="match status" value="1"/>
</dbReference>
<dbReference type="SMART" id="SM00273">
    <property type="entry name" value="ENTH"/>
    <property type="match status" value="1"/>
</dbReference>
<dbReference type="Gene3D" id="1.25.40.90">
    <property type="match status" value="1"/>
</dbReference>
<dbReference type="GO" id="GO:0006897">
    <property type="term" value="P:endocytosis"/>
    <property type="evidence" value="ECO:0007669"/>
    <property type="project" value="TreeGrafter"/>
</dbReference>
<evidence type="ECO:0000256" key="3">
    <source>
        <dbReference type="SAM" id="SignalP"/>
    </source>
</evidence>
<dbReference type="InParanoid" id="B0X1J3"/>
<dbReference type="CDD" id="cd16989">
    <property type="entry name" value="ENTH_EpsinR"/>
    <property type="match status" value="1"/>
</dbReference>
<dbReference type="VEuPathDB" id="VectorBase:CQUJHB000545"/>
<feature type="signal peptide" evidence="3">
    <location>
        <begin position="1"/>
        <end position="22"/>
    </location>
</feature>
<dbReference type="KEGG" id="cqu:CpipJ_CPIJ012987"/>
<dbReference type="GO" id="GO:0005543">
    <property type="term" value="F:phospholipid binding"/>
    <property type="evidence" value="ECO:0007669"/>
    <property type="project" value="TreeGrafter"/>
</dbReference>
<reference evidence="5" key="1">
    <citation type="submission" date="2007-03" db="EMBL/GenBank/DDBJ databases">
        <title>Annotation of Culex pipiens quinquefasciatus.</title>
        <authorList>
            <consortium name="The Broad Institute Genome Sequencing Platform"/>
            <person name="Atkinson P.W."/>
            <person name="Hemingway J."/>
            <person name="Christensen B.M."/>
            <person name="Higgs S."/>
            <person name="Kodira C."/>
            <person name="Hannick L."/>
            <person name="Megy K."/>
            <person name="O'Leary S."/>
            <person name="Pearson M."/>
            <person name="Haas B.J."/>
            <person name="Mauceli E."/>
            <person name="Wortman J.R."/>
            <person name="Lee N.H."/>
            <person name="Guigo R."/>
            <person name="Stanke M."/>
            <person name="Alvarado L."/>
            <person name="Amedeo P."/>
            <person name="Antoine C.H."/>
            <person name="Arensburger P."/>
            <person name="Bidwell S.L."/>
            <person name="Crawford M."/>
            <person name="Camaro F."/>
            <person name="Devon K."/>
            <person name="Engels R."/>
            <person name="Hammond M."/>
            <person name="Howarth C."/>
            <person name="Koehrsen M."/>
            <person name="Lawson D."/>
            <person name="Montgomery P."/>
            <person name="Nene V."/>
            <person name="Nusbaum C."/>
            <person name="Puiu D."/>
            <person name="Romero-Severson J."/>
            <person name="Severson D.W."/>
            <person name="Shumway M."/>
            <person name="Sisk P."/>
            <person name="Stolte C."/>
            <person name="Zeng Q."/>
            <person name="Eisenstadt E."/>
            <person name="Fraser-Liggett C."/>
            <person name="Strausberg R."/>
            <person name="Galagan J."/>
            <person name="Birren B."/>
            <person name="Collins F.H."/>
        </authorList>
    </citation>
    <scope>NUCLEOTIDE SEQUENCE [LARGE SCALE GENOMIC DNA]</scope>
    <source>
        <strain evidence="5">JHB</strain>
    </source>
</reference>
<dbReference type="OrthoDB" id="4033880at2759"/>
<dbReference type="HOGENOM" id="CLU_378687_0_0_1"/>
<feature type="domain" description="ENTH" evidence="4">
    <location>
        <begin position="515"/>
        <end position="648"/>
    </location>
</feature>
<dbReference type="Proteomes" id="UP000002320">
    <property type="component" value="Unassembled WGS sequence"/>
</dbReference>
<feature type="compositionally biased region" description="Acidic residues" evidence="2">
    <location>
        <begin position="712"/>
        <end position="723"/>
    </location>
</feature>
<keyword evidence="1" id="KW-0812">Transmembrane</keyword>
<sequence length="732" mass="84533">MTPSRWKLQTALLALVLYTAESIPVEDYVVSVVEEMAKSDRSVPHCVFFDPSERYPFDGPVGKILTDQRLNDVTKLVITKPFLVDENFDLCTEPTMVVMPAVLFKEKNLNFLQRFKPSTRVMVLFVEMDEFLVYGRVLIALLYYNAVFLNLKTREVVVFGIVERKMLDYPANSKDLFKGSFRDNMRGKLIKYMARQPIARGEALISWMNSTASVMNTTAVEIHHNCPLDQAEFMHKCYRTYFTDNKISIELSGLMLFRPIGRDNFVCLFSNLQDNVVLLIPRSPLSIVKLLVLPLKWQVWLTLLVLLATLEVIHLNLPTIFQNDPIILVICGFEKVNLHRASRREKITLFPMIVLMFFIVSAYETKLLAFMVNRPASKELRTFQDLQESGVKIKSNLLLNPAYTNIHGVESLIINSTETIFNMDMIHGHMVSRELAKLVLPKYYDSLHRLHRYHIMQQSLGVFPIVFIMEFRSPLRNAFEYTLNVHIESGIWNHCWATSTKHAISRKVEKASSTNVVMNYTEIEGKVREATNDEAWGPTGPLMQELAHATFTYEHFPEVMSMLWKRMLQDNKTNWRRTYKSLLLLNYLVRNGSERVVTSSREHIYDLRSLENYTFVDENGKDQGINVRHKVRELIDFIQDDDKLREERKKAKKNKDKYIGMSSEAMGGGMRYGGSGGGGGGEYGGYRDSGYDGRRSEDRGYNEGRDRYEYDYQYDGEREDSDTESNGPSSNR</sequence>
<dbReference type="VEuPathDB" id="VectorBase:CQUJHB020320"/>
<name>B0X1J3_CULQU</name>
<dbReference type="InterPro" id="IPR008942">
    <property type="entry name" value="ENTH_VHS"/>
</dbReference>
<keyword evidence="3" id="KW-0732">Signal</keyword>
<dbReference type="PROSITE" id="PS50942">
    <property type="entry name" value="ENTH"/>
    <property type="match status" value="1"/>
</dbReference>
<dbReference type="Pfam" id="PF01417">
    <property type="entry name" value="ENTH"/>
    <property type="match status" value="1"/>
</dbReference>
<evidence type="ECO:0000313" key="6">
    <source>
        <dbReference type="EnsemblMetazoa" id="CPIJ012987-PA"/>
    </source>
</evidence>
<evidence type="ECO:0000256" key="2">
    <source>
        <dbReference type="SAM" id="MobiDB-lite"/>
    </source>
</evidence>
<evidence type="ECO:0000259" key="4">
    <source>
        <dbReference type="PROSITE" id="PS50942"/>
    </source>
</evidence>
<dbReference type="SUPFAM" id="SSF48464">
    <property type="entry name" value="ENTH/VHS domain"/>
    <property type="match status" value="1"/>
</dbReference>
<dbReference type="GO" id="GO:0005886">
    <property type="term" value="C:plasma membrane"/>
    <property type="evidence" value="ECO:0007669"/>
    <property type="project" value="TreeGrafter"/>
</dbReference>
<dbReference type="EnsemblMetazoa" id="CPIJ012987-RA">
    <property type="protein sequence ID" value="CPIJ012987-PA"/>
    <property type="gene ID" value="CPIJ012987"/>
</dbReference>
<evidence type="ECO:0000313" key="7">
    <source>
        <dbReference type="Proteomes" id="UP000002320"/>
    </source>
</evidence>
<organism>
    <name type="scientific">Culex quinquefasciatus</name>
    <name type="common">Southern house mosquito</name>
    <name type="synonym">Culex pungens</name>
    <dbReference type="NCBI Taxonomy" id="7176"/>
    <lineage>
        <taxon>Eukaryota</taxon>
        <taxon>Metazoa</taxon>
        <taxon>Ecdysozoa</taxon>
        <taxon>Arthropoda</taxon>
        <taxon>Hexapoda</taxon>
        <taxon>Insecta</taxon>
        <taxon>Pterygota</taxon>
        <taxon>Neoptera</taxon>
        <taxon>Endopterygota</taxon>
        <taxon>Diptera</taxon>
        <taxon>Nematocera</taxon>
        <taxon>Culicoidea</taxon>
        <taxon>Culicidae</taxon>
        <taxon>Culicinae</taxon>
        <taxon>Culicini</taxon>
        <taxon>Culex</taxon>
        <taxon>Culex</taxon>
    </lineage>
</organism>
<dbReference type="FunFam" id="1.25.40.90:FF:000006">
    <property type="entry name" value="Clathrin interactor 1"/>
    <property type="match status" value="1"/>
</dbReference>
<feature type="compositionally biased region" description="Basic and acidic residues" evidence="2">
    <location>
        <begin position="689"/>
        <end position="710"/>
    </location>
</feature>
<dbReference type="FunCoup" id="B0X1J3">
    <property type="interactions" value="49"/>
</dbReference>
<dbReference type="GO" id="GO:0030276">
    <property type="term" value="F:clathrin binding"/>
    <property type="evidence" value="ECO:0007669"/>
    <property type="project" value="TreeGrafter"/>
</dbReference>
<proteinExistence type="predicted"/>
<dbReference type="AlphaFoldDB" id="B0X1J3"/>
<feature type="region of interest" description="Disordered" evidence="2">
    <location>
        <begin position="665"/>
        <end position="732"/>
    </location>
</feature>
<feature type="transmembrane region" description="Helical" evidence="1">
    <location>
        <begin position="349"/>
        <end position="372"/>
    </location>
</feature>
<keyword evidence="1" id="KW-0472">Membrane</keyword>